<evidence type="ECO:0000313" key="8">
    <source>
        <dbReference type="Proteomes" id="UP000677436"/>
    </source>
</evidence>
<feature type="transmembrane region" description="Helical" evidence="6">
    <location>
        <begin position="289"/>
        <end position="306"/>
    </location>
</feature>
<dbReference type="SUPFAM" id="SSF103473">
    <property type="entry name" value="MFS general substrate transporter"/>
    <property type="match status" value="1"/>
</dbReference>
<keyword evidence="5 6" id="KW-0472">Membrane</keyword>
<keyword evidence="2" id="KW-1003">Cell membrane</keyword>
<evidence type="ECO:0000313" key="7">
    <source>
        <dbReference type="EMBL" id="BCU81634.1"/>
    </source>
</evidence>
<feature type="transmembrane region" description="Helical" evidence="6">
    <location>
        <begin position="375"/>
        <end position="393"/>
    </location>
</feature>
<feature type="transmembrane region" description="Helical" evidence="6">
    <location>
        <begin position="48"/>
        <end position="67"/>
    </location>
</feature>
<keyword evidence="3 6" id="KW-0812">Transmembrane</keyword>
<protein>
    <submittedName>
        <fullName evidence="7">MFS transporter</fullName>
    </submittedName>
</protein>
<dbReference type="Proteomes" id="UP000677436">
    <property type="component" value="Chromosome"/>
</dbReference>
<reference evidence="7" key="2">
    <citation type="journal article" date="2021" name="Microbiol. Resour. Announc.">
        <title>Complete Genome Sequence of Polycladomyces abyssicola JIR-001T, Isolated from Hemipelagic Sediment in Deep Seawater.</title>
        <authorList>
            <person name="Tsubouchi T."/>
            <person name="Kaneko Y."/>
        </authorList>
    </citation>
    <scope>NUCLEOTIDE SEQUENCE</scope>
    <source>
        <strain evidence="7">JIR-001</strain>
    </source>
</reference>
<keyword evidence="4 6" id="KW-1133">Transmembrane helix</keyword>
<dbReference type="PANTHER" id="PTHR23513:SF11">
    <property type="entry name" value="STAPHYLOFERRIN A TRANSPORTER"/>
    <property type="match status" value="1"/>
</dbReference>
<evidence type="ECO:0000256" key="1">
    <source>
        <dbReference type="ARBA" id="ARBA00004651"/>
    </source>
</evidence>
<gene>
    <name evidence="7" type="ORF">JIR001_14170</name>
</gene>
<dbReference type="GO" id="GO:0005886">
    <property type="term" value="C:plasma membrane"/>
    <property type="evidence" value="ECO:0007669"/>
    <property type="project" value="UniProtKB-SubCell"/>
</dbReference>
<feature type="transmembrane region" description="Helical" evidence="6">
    <location>
        <begin position="74"/>
        <end position="96"/>
    </location>
</feature>
<dbReference type="PANTHER" id="PTHR23513">
    <property type="entry name" value="INTEGRAL MEMBRANE EFFLUX PROTEIN-RELATED"/>
    <property type="match status" value="1"/>
</dbReference>
<feature type="transmembrane region" description="Helical" evidence="6">
    <location>
        <begin position="12"/>
        <end position="36"/>
    </location>
</feature>
<sequence length="418" mass="46411">MKEVLFDRNFQKLFWANLFSGFGQGMTMIGISWYLVTETGSAKQLGTTMFVSAALMFLLGPYFGTLIDRFPRKTILLVESAVGFVILLALALWGFYAPYGEWMLIALFIVTTLIFQVHYPTQSALVQEKFEERHYRSINSLLEIESQTASVMSGGAAGLVLGWYGLPVVLLFDALTYLLALLLISRMEYVFTLEKHVRENPGVDWLVQFAESWRYIKKKRGFLLFGVSVFMPFIAVMVGNLLSPVFVAQALHADAIIYSLHEMTYAIGAVAAGFLISGMTKRLGEIRSLVGNMLVFAAAMIIVVAFPYGWVYVALTTLFGWCNASVRLVRQNLYMVMVPKHLMGRVLSFFQSVGMMKRLALIGLCTLVIDYTGAGIGYLVLAGLLLLAAWGAYTSSRLLLPSSVQPAVTPSVKAIHRS</sequence>
<feature type="transmembrane region" description="Helical" evidence="6">
    <location>
        <begin position="222"/>
        <end position="243"/>
    </location>
</feature>
<evidence type="ECO:0000256" key="4">
    <source>
        <dbReference type="ARBA" id="ARBA00022989"/>
    </source>
</evidence>
<name>A0A8D5UEJ6_9BACL</name>
<evidence type="ECO:0000256" key="5">
    <source>
        <dbReference type="ARBA" id="ARBA00023136"/>
    </source>
</evidence>
<reference evidence="7" key="1">
    <citation type="journal article" date="2013" name="Int. J. Syst. Evol. Microbiol.">
        <title>Polycladomyces abyssicola gen. nov., sp. nov., a thermophilic filamentous bacterium isolated from hemipelagic sediment.</title>
        <authorList>
            <person name="Tsubouchi T."/>
            <person name="Shimane Y."/>
            <person name="Mori K."/>
            <person name="Usui K."/>
            <person name="Hiraki T."/>
            <person name="Tame A."/>
            <person name="Uematsu K."/>
            <person name="Maruyama T."/>
            <person name="Hatada Y."/>
        </authorList>
    </citation>
    <scope>NUCLEOTIDE SEQUENCE</scope>
    <source>
        <strain evidence="7">JIR-001</strain>
    </source>
</reference>
<dbReference type="EMBL" id="AP024601">
    <property type="protein sequence ID" value="BCU81634.1"/>
    <property type="molecule type" value="Genomic_DNA"/>
</dbReference>
<evidence type="ECO:0000256" key="6">
    <source>
        <dbReference type="SAM" id="Phobius"/>
    </source>
</evidence>
<dbReference type="GO" id="GO:0022857">
    <property type="term" value="F:transmembrane transporter activity"/>
    <property type="evidence" value="ECO:0007669"/>
    <property type="project" value="InterPro"/>
</dbReference>
<feature type="transmembrane region" description="Helical" evidence="6">
    <location>
        <begin position="166"/>
        <end position="185"/>
    </location>
</feature>
<feature type="transmembrane region" description="Helical" evidence="6">
    <location>
        <begin position="349"/>
        <end position="369"/>
    </location>
</feature>
<evidence type="ECO:0000256" key="2">
    <source>
        <dbReference type="ARBA" id="ARBA00022475"/>
    </source>
</evidence>
<dbReference type="Gene3D" id="1.20.1250.20">
    <property type="entry name" value="MFS general substrate transporter like domains"/>
    <property type="match status" value="1"/>
</dbReference>
<accession>A0A8D5UEJ6</accession>
<dbReference type="RefSeq" id="WP_212774833.1">
    <property type="nucleotide sequence ID" value="NZ_AP024601.1"/>
</dbReference>
<comment type="subcellular location">
    <subcellularLocation>
        <location evidence="1">Cell membrane</location>
        <topology evidence="1">Multi-pass membrane protein</topology>
    </subcellularLocation>
</comment>
<organism evidence="7 8">
    <name type="scientific">Polycladomyces abyssicola</name>
    <dbReference type="NCBI Taxonomy" id="1125966"/>
    <lineage>
        <taxon>Bacteria</taxon>
        <taxon>Bacillati</taxon>
        <taxon>Bacillota</taxon>
        <taxon>Bacilli</taxon>
        <taxon>Bacillales</taxon>
        <taxon>Thermoactinomycetaceae</taxon>
        <taxon>Polycladomyces</taxon>
    </lineage>
</organism>
<keyword evidence="8" id="KW-1185">Reference proteome</keyword>
<evidence type="ECO:0000256" key="3">
    <source>
        <dbReference type="ARBA" id="ARBA00022692"/>
    </source>
</evidence>
<dbReference type="InterPro" id="IPR036259">
    <property type="entry name" value="MFS_trans_sf"/>
</dbReference>
<dbReference type="InterPro" id="IPR011701">
    <property type="entry name" value="MFS"/>
</dbReference>
<dbReference type="Pfam" id="PF07690">
    <property type="entry name" value="MFS_1"/>
    <property type="match status" value="1"/>
</dbReference>
<feature type="transmembrane region" description="Helical" evidence="6">
    <location>
        <begin position="255"/>
        <end position="277"/>
    </location>
</feature>
<dbReference type="CDD" id="cd06173">
    <property type="entry name" value="MFS_MefA_like"/>
    <property type="match status" value="1"/>
</dbReference>
<dbReference type="AlphaFoldDB" id="A0A8D5UEJ6"/>
<proteinExistence type="predicted"/>
<dbReference type="KEGG" id="pabs:JIR001_14170"/>